<feature type="chain" id="PRO_5046399201" evidence="4">
    <location>
        <begin position="16"/>
        <end position="587"/>
    </location>
</feature>
<comment type="subcellular location">
    <subcellularLocation>
        <location evidence="1">Membrane</location>
    </subcellularLocation>
</comment>
<dbReference type="Gene3D" id="2.40.160.50">
    <property type="entry name" value="membrane protein fhac: a member of the omp85/tpsb transporter family"/>
    <property type="match status" value="1"/>
</dbReference>
<evidence type="ECO:0000259" key="5">
    <source>
        <dbReference type="PROSITE" id="PS51779"/>
    </source>
</evidence>
<evidence type="ECO:0000256" key="4">
    <source>
        <dbReference type="SAM" id="SignalP"/>
    </source>
</evidence>
<feature type="signal peptide" evidence="4">
    <location>
        <begin position="1"/>
        <end position="15"/>
    </location>
</feature>
<comment type="caution">
    <text evidence="6">The sequence shown here is derived from an EMBL/GenBank/DDBJ whole genome shotgun (WGS) entry which is preliminary data.</text>
</comment>
<dbReference type="InterPro" id="IPR010827">
    <property type="entry name" value="BamA/TamA_POTRA"/>
</dbReference>
<accession>A0ABV9KNV8</accession>
<gene>
    <name evidence="6" type="ORF">ACFO5X_22530</name>
</gene>
<evidence type="ECO:0000256" key="2">
    <source>
        <dbReference type="ARBA" id="ARBA00022452"/>
    </source>
</evidence>
<reference evidence="7" key="1">
    <citation type="journal article" date="2019" name="Int. J. Syst. Evol. Microbiol.">
        <title>The Global Catalogue of Microorganisms (GCM) 10K type strain sequencing project: providing services to taxonomists for standard genome sequencing and annotation.</title>
        <authorList>
            <consortium name="The Broad Institute Genomics Platform"/>
            <consortium name="The Broad Institute Genome Sequencing Center for Infectious Disease"/>
            <person name="Wu L."/>
            <person name="Ma J."/>
        </authorList>
    </citation>
    <scope>NUCLEOTIDE SEQUENCE [LARGE SCALE GENOMIC DNA]</scope>
    <source>
        <strain evidence="7">CGMCC 4.7283</strain>
    </source>
</reference>
<dbReference type="PANTHER" id="PTHR12815:SF42">
    <property type="entry name" value="BACTERIAL SURFACE ANTIGEN (D15) DOMAIN-CONTAINING PROTEIN"/>
    <property type="match status" value="1"/>
</dbReference>
<keyword evidence="3" id="KW-0472">Membrane</keyword>
<dbReference type="RefSeq" id="WP_380721790.1">
    <property type="nucleotide sequence ID" value="NZ_JBHSGI010000033.1"/>
</dbReference>
<protein>
    <submittedName>
        <fullName evidence="6">Autotransporter assembly complex family protein</fullName>
    </submittedName>
</protein>
<evidence type="ECO:0000256" key="1">
    <source>
        <dbReference type="ARBA" id="ARBA00004370"/>
    </source>
</evidence>
<evidence type="ECO:0000256" key="3">
    <source>
        <dbReference type="ARBA" id="ARBA00023136"/>
    </source>
</evidence>
<dbReference type="Pfam" id="PF07244">
    <property type="entry name" value="POTRA"/>
    <property type="match status" value="1"/>
</dbReference>
<dbReference type="InterPro" id="IPR039910">
    <property type="entry name" value="D15-like"/>
</dbReference>
<dbReference type="Gene3D" id="3.10.20.310">
    <property type="entry name" value="membrane protein fhac"/>
    <property type="match status" value="1"/>
</dbReference>
<proteinExistence type="predicted"/>
<dbReference type="InterPro" id="IPR000184">
    <property type="entry name" value="Bac_surfAg_D15"/>
</dbReference>
<dbReference type="InterPro" id="IPR034746">
    <property type="entry name" value="POTRA"/>
</dbReference>
<feature type="domain" description="POTRA" evidence="5">
    <location>
        <begin position="190"/>
        <end position="264"/>
    </location>
</feature>
<keyword evidence="7" id="KW-1185">Reference proteome</keyword>
<sequence>MAALAFLMIPPAAEAAETVLTAPGAPDAVTDRLRAASAVLAASNAKVEGAQELYAAALSDYRTLVQVLYDAGYFSPVVSIRLDGREAAEISSISPPQQVAKVAITVEPGRPFRFRTARIAPVTQDTELPPDFAPGRPASTAVIRDAGAAARDGWRRAGYAKVAVGQQRITAIHPSAELDADIRLLPGRQLRFGKLYVTGEDRVREAAILRIAGIPTGEIYDPETVKRLGARLRRTGAFKSVSIVESETANADGTLDFTAEVQEQLPRRITFGAEVQSRSGVNLSAVWLHRNLFGNAERLRLEADVRNIGGDQPIDGLVSARLDMPARLGRDNNVFFLTELERIERLHYNMDRFLIGVGIRRTKSDQLFGEASLTLSTARATDAFGDRDFNLLSLPLHVQLDKRDSTNNATRGYFVDATVTPFTGFGQSASGVAAKIDTRAYLSLSESGSIVLAGRLQLGSVVGASLSEISPDLLFYSGGAGTVRGHPYQSLGIPVGTDVAGGRSILVASAEVRAKVTEKIGVVGFFDYGAVDSSAFVGSGAESHSGAGIGLRYDIGAFGPIRFDIAAPVSGTTDDGLQFYLGIGQSF</sequence>
<keyword evidence="4" id="KW-0732">Signal</keyword>
<evidence type="ECO:0000313" key="6">
    <source>
        <dbReference type="EMBL" id="MFC4671346.1"/>
    </source>
</evidence>
<evidence type="ECO:0000313" key="7">
    <source>
        <dbReference type="Proteomes" id="UP001595973"/>
    </source>
</evidence>
<name>A0ABV9KNV8_9RHOB</name>
<organism evidence="6 7">
    <name type="scientific">Seohaeicola nanhaiensis</name>
    <dbReference type="NCBI Taxonomy" id="1387282"/>
    <lineage>
        <taxon>Bacteria</taxon>
        <taxon>Pseudomonadati</taxon>
        <taxon>Pseudomonadota</taxon>
        <taxon>Alphaproteobacteria</taxon>
        <taxon>Rhodobacterales</taxon>
        <taxon>Roseobacteraceae</taxon>
        <taxon>Seohaeicola</taxon>
    </lineage>
</organism>
<dbReference type="Proteomes" id="UP001595973">
    <property type="component" value="Unassembled WGS sequence"/>
</dbReference>
<dbReference type="PANTHER" id="PTHR12815">
    <property type="entry name" value="SORTING AND ASSEMBLY MACHINERY SAMM50 PROTEIN FAMILY MEMBER"/>
    <property type="match status" value="1"/>
</dbReference>
<dbReference type="Pfam" id="PF01103">
    <property type="entry name" value="Omp85"/>
    <property type="match status" value="1"/>
</dbReference>
<keyword evidence="2" id="KW-0812">Transmembrane</keyword>
<keyword evidence="2" id="KW-1134">Transmembrane beta strand</keyword>
<dbReference type="PROSITE" id="PS51779">
    <property type="entry name" value="POTRA"/>
    <property type="match status" value="1"/>
</dbReference>
<dbReference type="EMBL" id="JBHSGI010000033">
    <property type="protein sequence ID" value="MFC4671346.1"/>
    <property type="molecule type" value="Genomic_DNA"/>
</dbReference>